<dbReference type="GO" id="GO:0000155">
    <property type="term" value="F:phosphorelay sensor kinase activity"/>
    <property type="evidence" value="ECO:0007669"/>
    <property type="project" value="InterPro"/>
</dbReference>
<keyword evidence="5" id="KW-0547">Nucleotide-binding</keyword>
<dbReference type="PRINTS" id="PR00344">
    <property type="entry name" value="BCTRLSENSOR"/>
</dbReference>
<dbReference type="SUPFAM" id="SSF55785">
    <property type="entry name" value="PYP-like sensor domain (PAS domain)"/>
    <property type="match status" value="1"/>
</dbReference>
<dbReference type="PANTHER" id="PTHR43065:SF16">
    <property type="entry name" value="SENSORY HISTIDINE KINASE_PHOSPHATASE NTRB"/>
    <property type="match status" value="1"/>
</dbReference>
<dbReference type="AlphaFoldDB" id="V8G8Q4"/>
<dbReference type="PROSITE" id="PS50109">
    <property type="entry name" value="HIS_KIN"/>
    <property type="match status" value="1"/>
</dbReference>
<comment type="caution">
    <text evidence="10">The sequence shown here is derived from an EMBL/GenBank/DDBJ whole genome shotgun (WGS) entry which is preliminary data.</text>
</comment>
<dbReference type="NCBIfam" id="NF008293">
    <property type="entry name" value="PRK11073.1"/>
    <property type="match status" value="1"/>
</dbReference>
<evidence type="ECO:0000256" key="2">
    <source>
        <dbReference type="ARBA" id="ARBA00012438"/>
    </source>
</evidence>
<gene>
    <name evidence="10" type="ORF">V757_04330</name>
</gene>
<evidence type="ECO:0000256" key="3">
    <source>
        <dbReference type="ARBA" id="ARBA00022553"/>
    </source>
</evidence>
<reference evidence="10 11" key="1">
    <citation type="submission" date="2013-11" db="EMBL/GenBank/DDBJ databases">
        <title>Genomic analysis of Pelistega sp. HM-7.</title>
        <authorList>
            <person name="Kumbhare S.V."/>
            <person name="Shetty S.A."/>
            <person name="Sharma O."/>
            <person name="Dhotre D.P."/>
        </authorList>
    </citation>
    <scope>NUCLEOTIDE SEQUENCE [LARGE SCALE GENOMIC DNA]</scope>
    <source>
        <strain evidence="10 11">HM-7</strain>
    </source>
</reference>
<accession>V8G8Q4</accession>
<evidence type="ECO:0000313" key="10">
    <source>
        <dbReference type="EMBL" id="ETD72451.1"/>
    </source>
</evidence>
<dbReference type="SUPFAM" id="SSF55874">
    <property type="entry name" value="ATPase domain of HSP90 chaperone/DNA topoisomerase II/histidine kinase"/>
    <property type="match status" value="1"/>
</dbReference>
<organism evidence="10 11">
    <name type="scientific">Pelistega indica</name>
    <dbReference type="NCBI Taxonomy" id="1414851"/>
    <lineage>
        <taxon>Bacteria</taxon>
        <taxon>Pseudomonadati</taxon>
        <taxon>Pseudomonadota</taxon>
        <taxon>Betaproteobacteria</taxon>
        <taxon>Burkholderiales</taxon>
        <taxon>Alcaligenaceae</taxon>
        <taxon>Pelistega</taxon>
    </lineage>
</organism>
<dbReference type="SMART" id="SM00388">
    <property type="entry name" value="HisKA"/>
    <property type="match status" value="1"/>
</dbReference>
<keyword evidence="7" id="KW-0067">ATP-binding</keyword>
<proteinExistence type="predicted"/>
<keyword evidence="3" id="KW-0597">Phosphoprotein</keyword>
<name>V8G8Q4_9BURK</name>
<evidence type="ECO:0000313" key="11">
    <source>
        <dbReference type="Proteomes" id="UP000018766"/>
    </source>
</evidence>
<evidence type="ECO:0000256" key="5">
    <source>
        <dbReference type="ARBA" id="ARBA00022741"/>
    </source>
</evidence>
<dbReference type="EC" id="2.7.13.3" evidence="2"/>
<dbReference type="Gene3D" id="1.10.287.130">
    <property type="match status" value="1"/>
</dbReference>
<feature type="domain" description="Histidine kinase" evidence="9">
    <location>
        <begin position="138"/>
        <end position="357"/>
    </location>
</feature>
<dbReference type="OrthoDB" id="9789238at2"/>
<dbReference type="InterPro" id="IPR036890">
    <property type="entry name" value="HATPase_C_sf"/>
</dbReference>
<dbReference type="Pfam" id="PF02518">
    <property type="entry name" value="HATPase_c"/>
    <property type="match status" value="1"/>
</dbReference>
<sequence>MSSTTLTPVAQQWQTFDLLLTCIIVANEAGQIEWVNSATQNLFERSRRSFIGATVASLFEDKESFQKAFDTIVKRRSVSVAFSGGIAKFESTETVNAVMHLSHDNIILELHPIEQQALSERSIRLARELEIYQETFRNLAHEVKNPLGGIRGAAQLLELELENTDHQEYTKVIIAEVDRLQQLVDRLIKPAQSGLQLSVFNIHEICERVFTLLNAEYQGKITFVRDYDASIPDIKADKAKLVQVYLNICGNAAQAILGAKEAIEQPKIILRTRILHRYLLLDKIYRMVLCLSVIDNGPGVPANIVDRVFHPLVTGRANGTGLGLSLAQELVRQHGGLIEFDTVPGRTEFRVLLPMEDSHE</sequence>
<dbReference type="RefSeq" id="WP_023950173.1">
    <property type="nucleotide sequence ID" value="NZ_AYSV01000066.1"/>
</dbReference>
<dbReference type="InterPro" id="IPR035965">
    <property type="entry name" value="PAS-like_dom_sf"/>
</dbReference>
<evidence type="ECO:0000256" key="7">
    <source>
        <dbReference type="ARBA" id="ARBA00022840"/>
    </source>
</evidence>
<protein>
    <recommendedName>
        <fullName evidence="2">histidine kinase</fullName>
        <ecNumber evidence="2">2.7.13.3</ecNumber>
    </recommendedName>
</protein>
<dbReference type="Pfam" id="PF00512">
    <property type="entry name" value="HisKA"/>
    <property type="match status" value="1"/>
</dbReference>
<dbReference type="EMBL" id="AYSV01000066">
    <property type="protein sequence ID" value="ETD72451.1"/>
    <property type="molecule type" value="Genomic_DNA"/>
</dbReference>
<evidence type="ECO:0000259" key="9">
    <source>
        <dbReference type="PROSITE" id="PS50109"/>
    </source>
</evidence>
<dbReference type="InterPro" id="IPR003594">
    <property type="entry name" value="HATPase_dom"/>
</dbReference>
<dbReference type="PATRIC" id="fig|1414851.3.peg.873"/>
<dbReference type="SUPFAM" id="SSF47384">
    <property type="entry name" value="Homodimeric domain of signal transducing histidine kinase"/>
    <property type="match status" value="1"/>
</dbReference>
<dbReference type="InterPro" id="IPR005467">
    <property type="entry name" value="His_kinase_dom"/>
</dbReference>
<keyword evidence="11" id="KW-1185">Reference proteome</keyword>
<dbReference type="InterPro" id="IPR004358">
    <property type="entry name" value="Sig_transdc_His_kin-like_C"/>
</dbReference>
<dbReference type="Proteomes" id="UP000018766">
    <property type="component" value="Unassembled WGS sequence"/>
</dbReference>
<evidence type="ECO:0000256" key="4">
    <source>
        <dbReference type="ARBA" id="ARBA00022679"/>
    </source>
</evidence>
<keyword evidence="8" id="KW-0902">Two-component regulatory system</keyword>
<dbReference type="GO" id="GO:0005524">
    <property type="term" value="F:ATP binding"/>
    <property type="evidence" value="ECO:0007669"/>
    <property type="project" value="UniProtKB-KW"/>
</dbReference>
<dbReference type="InterPro" id="IPR003661">
    <property type="entry name" value="HisK_dim/P_dom"/>
</dbReference>
<dbReference type="Gene3D" id="3.30.450.20">
    <property type="entry name" value="PAS domain"/>
    <property type="match status" value="1"/>
</dbReference>
<evidence type="ECO:0000256" key="1">
    <source>
        <dbReference type="ARBA" id="ARBA00000085"/>
    </source>
</evidence>
<dbReference type="PANTHER" id="PTHR43065">
    <property type="entry name" value="SENSOR HISTIDINE KINASE"/>
    <property type="match status" value="1"/>
</dbReference>
<dbReference type="InterPro" id="IPR036097">
    <property type="entry name" value="HisK_dim/P_sf"/>
</dbReference>
<dbReference type="SMART" id="SM00387">
    <property type="entry name" value="HATPase_c"/>
    <property type="match status" value="1"/>
</dbReference>
<evidence type="ECO:0000256" key="6">
    <source>
        <dbReference type="ARBA" id="ARBA00022777"/>
    </source>
</evidence>
<keyword evidence="6 10" id="KW-0418">Kinase</keyword>
<dbReference type="CDD" id="cd00082">
    <property type="entry name" value="HisKA"/>
    <property type="match status" value="1"/>
</dbReference>
<comment type="catalytic activity">
    <reaction evidence="1">
        <text>ATP + protein L-histidine = ADP + protein N-phospho-L-histidine.</text>
        <dbReference type="EC" id="2.7.13.3"/>
    </reaction>
</comment>
<evidence type="ECO:0000256" key="8">
    <source>
        <dbReference type="ARBA" id="ARBA00023012"/>
    </source>
</evidence>
<keyword evidence="4" id="KW-0808">Transferase</keyword>
<dbReference type="Gene3D" id="3.30.565.10">
    <property type="entry name" value="Histidine kinase-like ATPase, C-terminal domain"/>
    <property type="match status" value="1"/>
</dbReference>